<sequence>MEWTAPEEEHARTDIKRAPSATRRGAKDVHIGDKGLDHSHLPDADLTQH</sequence>
<gene>
    <name evidence="2" type="ORF">HMPREF1979_00758</name>
</gene>
<dbReference type="Proteomes" id="UP000016536">
    <property type="component" value="Unassembled WGS sequence"/>
</dbReference>
<evidence type="ECO:0000256" key="1">
    <source>
        <dbReference type="SAM" id="MobiDB-lite"/>
    </source>
</evidence>
<evidence type="ECO:0000313" key="3">
    <source>
        <dbReference type="Proteomes" id="UP000016536"/>
    </source>
</evidence>
<proteinExistence type="predicted"/>
<protein>
    <submittedName>
        <fullName evidence="2">Uncharacterized protein</fullName>
    </submittedName>
</protein>
<organism evidence="2 3">
    <name type="scientific">Actinomyces johnsonii F0542</name>
    <dbReference type="NCBI Taxonomy" id="1321818"/>
    <lineage>
        <taxon>Bacteria</taxon>
        <taxon>Bacillati</taxon>
        <taxon>Actinomycetota</taxon>
        <taxon>Actinomycetes</taxon>
        <taxon>Actinomycetales</taxon>
        <taxon>Actinomycetaceae</taxon>
        <taxon>Actinomyces</taxon>
    </lineage>
</organism>
<evidence type="ECO:0000313" key="2">
    <source>
        <dbReference type="EMBL" id="ERH25098.1"/>
    </source>
</evidence>
<feature type="compositionally biased region" description="Basic and acidic residues" evidence="1">
    <location>
        <begin position="25"/>
        <end position="49"/>
    </location>
</feature>
<comment type="caution">
    <text evidence="2">The sequence shown here is derived from an EMBL/GenBank/DDBJ whole genome shotgun (WGS) entry which is preliminary data.</text>
</comment>
<name>U1RZK2_9ACTO</name>
<dbReference type="AlphaFoldDB" id="U1RZK2"/>
<accession>U1RZK2</accession>
<reference evidence="2 3" key="1">
    <citation type="submission" date="2013-08" db="EMBL/GenBank/DDBJ databases">
        <authorList>
            <person name="Weinstock G."/>
            <person name="Sodergren E."/>
            <person name="Wylie T."/>
            <person name="Fulton L."/>
            <person name="Fulton R."/>
            <person name="Fronick C."/>
            <person name="O'Laughlin M."/>
            <person name="Godfrey J."/>
            <person name="Miner T."/>
            <person name="Herter B."/>
            <person name="Appelbaum E."/>
            <person name="Cordes M."/>
            <person name="Lek S."/>
            <person name="Wollam A."/>
            <person name="Pepin K.H."/>
            <person name="Palsikar V.B."/>
            <person name="Mitreva M."/>
            <person name="Wilson R.K."/>
        </authorList>
    </citation>
    <scope>NUCLEOTIDE SEQUENCE [LARGE SCALE GENOMIC DNA]</scope>
    <source>
        <strain evidence="2 3">F0542</strain>
    </source>
</reference>
<feature type="compositionally biased region" description="Basic and acidic residues" evidence="1">
    <location>
        <begin position="7"/>
        <end position="17"/>
    </location>
</feature>
<feature type="region of interest" description="Disordered" evidence="1">
    <location>
        <begin position="1"/>
        <end position="49"/>
    </location>
</feature>
<keyword evidence="3" id="KW-1185">Reference proteome</keyword>
<dbReference type="EMBL" id="AWSE01000034">
    <property type="protein sequence ID" value="ERH25098.1"/>
    <property type="molecule type" value="Genomic_DNA"/>
</dbReference>
<dbReference type="HOGENOM" id="CLU_3131383_0_0_11"/>